<dbReference type="Pfam" id="PF06580">
    <property type="entry name" value="His_kinase"/>
    <property type="match status" value="1"/>
</dbReference>
<feature type="coiled-coil region" evidence="1">
    <location>
        <begin position="160"/>
        <end position="187"/>
    </location>
</feature>
<feature type="transmembrane region" description="Helical" evidence="2">
    <location>
        <begin position="56"/>
        <end position="76"/>
    </location>
</feature>
<dbReference type="EC" id="2.7.13.3" evidence="5"/>
<dbReference type="RefSeq" id="WP_380858298.1">
    <property type="nucleotide sequence ID" value="NZ_JBHRXV010000004.1"/>
</dbReference>
<reference evidence="6" key="1">
    <citation type="journal article" date="2019" name="Int. J. Syst. Evol. Microbiol.">
        <title>The Global Catalogue of Microorganisms (GCM) 10K type strain sequencing project: providing services to taxonomists for standard genome sequencing and annotation.</title>
        <authorList>
            <consortium name="The Broad Institute Genomics Platform"/>
            <consortium name="The Broad Institute Genome Sequencing Center for Infectious Disease"/>
            <person name="Wu L."/>
            <person name="Ma J."/>
        </authorList>
    </citation>
    <scope>NUCLEOTIDE SEQUENCE [LARGE SCALE GENOMIC DNA]</scope>
    <source>
        <strain evidence="6">KCTC 42644</strain>
    </source>
</reference>
<dbReference type="Proteomes" id="UP001595615">
    <property type="component" value="Unassembled WGS sequence"/>
</dbReference>
<dbReference type="GO" id="GO:0004673">
    <property type="term" value="F:protein histidine kinase activity"/>
    <property type="evidence" value="ECO:0007669"/>
    <property type="project" value="UniProtKB-EC"/>
</dbReference>
<keyword evidence="2" id="KW-0472">Membrane</keyword>
<protein>
    <submittedName>
        <fullName evidence="5">Sensor histidine kinase</fullName>
        <ecNumber evidence="5">2.7.13.3</ecNumber>
    </submittedName>
</protein>
<comment type="caution">
    <text evidence="5">The sequence shown here is derived from an EMBL/GenBank/DDBJ whole genome shotgun (WGS) entry which is preliminary data.</text>
</comment>
<dbReference type="SUPFAM" id="SSF55874">
    <property type="entry name" value="ATPase domain of HSP90 chaperone/DNA topoisomerase II/histidine kinase"/>
    <property type="match status" value="1"/>
</dbReference>
<dbReference type="EMBL" id="JBHRXV010000004">
    <property type="protein sequence ID" value="MFC3712088.1"/>
    <property type="molecule type" value="Genomic_DNA"/>
</dbReference>
<keyword evidence="5" id="KW-0418">Kinase</keyword>
<organism evidence="5 6">
    <name type="scientific">Sphingoaurantiacus capsulatus</name>
    <dbReference type="NCBI Taxonomy" id="1771310"/>
    <lineage>
        <taxon>Bacteria</taxon>
        <taxon>Pseudomonadati</taxon>
        <taxon>Pseudomonadota</taxon>
        <taxon>Alphaproteobacteria</taxon>
        <taxon>Sphingomonadales</taxon>
        <taxon>Sphingosinicellaceae</taxon>
        <taxon>Sphingoaurantiacus</taxon>
    </lineage>
</organism>
<dbReference type="InterPro" id="IPR003594">
    <property type="entry name" value="HATPase_dom"/>
</dbReference>
<evidence type="ECO:0000259" key="3">
    <source>
        <dbReference type="Pfam" id="PF02518"/>
    </source>
</evidence>
<name>A0ABV7XAL9_9SPHN</name>
<proteinExistence type="predicted"/>
<feature type="transmembrane region" description="Helical" evidence="2">
    <location>
        <begin position="16"/>
        <end position="35"/>
    </location>
</feature>
<feature type="domain" description="Signal transduction histidine kinase internal region" evidence="4">
    <location>
        <begin position="177"/>
        <end position="257"/>
    </location>
</feature>
<gene>
    <name evidence="5" type="ORF">ACFOMD_05885</name>
</gene>
<keyword evidence="2" id="KW-0812">Transmembrane</keyword>
<evidence type="ECO:0000256" key="1">
    <source>
        <dbReference type="SAM" id="Coils"/>
    </source>
</evidence>
<dbReference type="InterPro" id="IPR036890">
    <property type="entry name" value="HATPase_C_sf"/>
</dbReference>
<dbReference type="PANTHER" id="PTHR34220">
    <property type="entry name" value="SENSOR HISTIDINE KINASE YPDA"/>
    <property type="match status" value="1"/>
</dbReference>
<accession>A0ABV7XAL9</accession>
<dbReference type="InterPro" id="IPR050640">
    <property type="entry name" value="Bact_2-comp_sensor_kinase"/>
</dbReference>
<keyword evidence="5" id="KW-0808">Transferase</keyword>
<dbReference type="Pfam" id="PF02518">
    <property type="entry name" value="HATPase_c"/>
    <property type="match status" value="1"/>
</dbReference>
<evidence type="ECO:0000313" key="5">
    <source>
        <dbReference type="EMBL" id="MFC3712088.1"/>
    </source>
</evidence>
<evidence type="ECO:0000256" key="2">
    <source>
        <dbReference type="SAM" id="Phobius"/>
    </source>
</evidence>
<feature type="domain" description="Histidine kinase/HSP90-like ATPase" evidence="3">
    <location>
        <begin position="275"/>
        <end position="367"/>
    </location>
</feature>
<evidence type="ECO:0000313" key="6">
    <source>
        <dbReference type="Proteomes" id="UP001595615"/>
    </source>
</evidence>
<evidence type="ECO:0000259" key="4">
    <source>
        <dbReference type="Pfam" id="PF06580"/>
    </source>
</evidence>
<dbReference type="Gene3D" id="3.30.565.10">
    <property type="entry name" value="Histidine kinase-like ATPase, C-terminal domain"/>
    <property type="match status" value="1"/>
</dbReference>
<keyword evidence="2" id="KW-1133">Transmembrane helix</keyword>
<feature type="transmembrane region" description="Helical" evidence="2">
    <location>
        <begin position="88"/>
        <end position="111"/>
    </location>
</feature>
<sequence>MANNALNQSFADPVRVPWRATALSIVGFWLFYFFLNTLKNWFAHAPDQLWMMERRAVVTLAGMGLSALLYFVLRAADGRSTRYLLGTAFLASIPITIAYATINHIAFYYMLPDTMLVEMAEKKPDEGSTLSMILWAASGWYFFIAAWAVLYVALSYATRVQVVERRAAQYRNEAQTAELRALRYQVNPHFLFNTLNALSSLVMAKREEEAERMIMNLSTFFRTSLTSDPAQDVSLADEIRLQKLYLDIERVRFPRRLNVEIDVPPALETARVPGLILQPLVENAIKYGVSRSTGKVHLSIRARALDGRMQLIVEDDGKGDGPTEPGHGVGLRNVSDRLDTRFGRTAQCESGPRKEGGWRVVLTMPLEFHDRD</sequence>
<dbReference type="PANTHER" id="PTHR34220:SF7">
    <property type="entry name" value="SENSOR HISTIDINE KINASE YPDA"/>
    <property type="match status" value="1"/>
</dbReference>
<feature type="transmembrane region" description="Helical" evidence="2">
    <location>
        <begin position="132"/>
        <end position="154"/>
    </location>
</feature>
<dbReference type="InterPro" id="IPR010559">
    <property type="entry name" value="Sig_transdc_His_kin_internal"/>
</dbReference>
<keyword evidence="1" id="KW-0175">Coiled coil</keyword>
<keyword evidence="6" id="KW-1185">Reference proteome</keyword>